<dbReference type="Pfam" id="PF24626">
    <property type="entry name" value="SH3_Tf2-1"/>
    <property type="match status" value="1"/>
</dbReference>
<feature type="compositionally biased region" description="Basic residues" evidence="2">
    <location>
        <begin position="314"/>
        <end position="330"/>
    </location>
</feature>
<dbReference type="InterPro" id="IPR023780">
    <property type="entry name" value="Chromo_domain"/>
</dbReference>
<dbReference type="PANTHER" id="PTHR45835:SF99">
    <property type="entry name" value="CHROMO DOMAIN-CONTAINING PROTEIN-RELATED"/>
    <property type="match status" value="1"/>
</dbReference>
<reference evidence="4" key="3">
    <citation type="submission" date="2025-08" db="UniProtKB">
        <authorList>
            <consortium name="Ensembl"/>
        </authorList>
    </citation>
    <scope>IDENTIFICATION</scope>
</reference>
<dbReference type="AlphaFoldDB" id="A0A6Q2YF60"/>
<dbReference type="InterPro" id="IPR000953">
    <property type="entry name" value="Chromo/chromo_shadow_dom"/>
</dbReference>
<dbReference type="Ensembl" id="ENSELUT00000048893.2">
    <property type="protein sequence ID" value="ENSELUP00000064500.2"/>
    <property type="gene ID" value="ENSELUG00000031373.2"/>
</dbReference>
<organism evidence="4 5">
    <name type="scientific">Esox lucius</name>
    <name type="common">Northern pike</name>
    <dbReference type="NCBI Taxonomy" id="8010"/>
    <lineage>
        <taxon>Eukaryota</taxon>
        <taxon>Metazoa</taxon>
        <taxon>Chordata</taxon>
        <taxon>Craniata</taxon>
        <taxon>Vertebrata</taxon>
        <taxon>Euteleostomi</taxon>
        <taxon>Actinopterygii</taxon>
        <taxon>Neopterygii</taxon>
        <taxon>Teleostei</taxon>
        <taxon>Protacanthopterygii</taxon>
        <taxon>Esociformes</taxon>
        <taxon>Esocidae</taxon>
        <taxon>Esox</taxon>
    </lineage>
</organism>
<feature type="compositionally biased region" description="Polar residues" evidence="2">
    <location>
        <begin position="348"/>
        <end position="365"/>
    </location>
</feature>
<keyword evidence="5" id="KW-1185">Reference proteome</keyword>
<dbReference type="Bgee" id="ENSELUG00000031373">
    <property type="expression patterns" value="Expressed in ovary and 1 other cell type or tissue"/>
</dbReference>
<reference evidence="5" key="1">
    <citation type="journal article" date="2014" name="PLoS ONE">
        <title>The genome and linkage map of the northern pike (Esox lucius): conserved synteny revealed between the salmonid sister group and the Neoteleostei.</title>
        <authorList>
            <person name="Rondeau E.B."/>
            <person name="Minkley D.R."/>
            <person name="Leong J.S."/>
            <person name="Messmer A.M."/>
            <person name="Jantzen J.R."/>
            <person name="von Schalburg K.R."/>
            <person name="Lemon C."/>
            <person name="Bird N.H."/>
            <person name="Koop B.F."/>
        </authorList>
    </citation>
    <scope>NUCLEOTIDE SEQUENCE</scope>
</reference>
<sequence>MFQRPTEISFWSGHTRLLPQATQALRAPWARYRQNIGGPRCPRTSASTSLPVRCAPKALHQDTYPTSNGQSERTNQEIGRFLRSYCSSCPGDWADVLPWAEIAQNSLRHSSTALTPFQCVLGYQPALAPWHRSSEQVPAVDEWFRRAEALWNAAHTRLQRAVRRFKSHADRRRGDAPIFQPGDRVWISTRDMKLHTPCRKLSPRYVGPFPILRQVNDVSFAVQLPAHLKLSPVFHVSLLRPAVRGPLDATGGGADPPAPLDVDGEAAYAVRDLLDSRRRAGRLQYLVDWEGFGPEERSWVPACDVLDPSLCHDFHRRRPDRPGPRQRGRPRTLPSSAAGAAPWRGGDVTTTPATPSVYRSSSPKY</sequence>
<dbReference type="Gene3D" id="2.40.50.40">
    <property type="match status" value="1"/>
</dbReference>
<dbReference type="Pfam" id="PF00385">
    <property type="entry name" value="Chromo"/>
    <property type="match status" value="1"/>
</dbReference>
<dbReference type="Gene3D" id="3.30.420.10">
    <property type="entry name" value="Ribonuclease H-like superfamily/Ribonuclease H"/>
    <property type="match status" value="1"/>
</dbReference>
<dbReference type="SUPFAM" id="SSF54160">
    <property type="entry name" value="Chromo domain-like"/>
    <property type="match status" value="1"/>
</dbReference>
<evidence type="ECO:0000259" key="3">
    <source>
        <dbReference type="PROSITE" id="PS50013"/>
    </source>
</evidence>
<dbReference type="InterPro" id="IPR012337">
    <property type="entry name" value="RNaseH-like_sf"/>
</dbReference>
<comment type="subcellular location">
    <subcellularLocation>
        <location evidence="1">Nucleus</location>
    </subcellularLocation>
</comment>
<name>A0A6Q2YF60_ESOLU</name>
<dbReference type="GeneTree" id="ENSGT00940000163772"/>
<evidence type="ECO:0000256" key="2">
    <source>
        <dbReference type="SAM" id="MobiDB-lite"/>
    </source>
</evidence>
<feature type="domain" description="Chromo" evidence="3">
    <location>
        <begin position="268"/>
        <end position="326"/>
    </location>
</feature>
<accession>A0A6Q2YF60</accession>
<dbReference type="InterPro" id="IPR036397">
    <property type="entry name" value="RNaseH_sf"/>
</dbReference>
<dbReference type="GO" id="GO:0005634">
    <property type="term" value="C:nucleus"/>
    <property type="evidence" value="ECO:0007669"/>
    <property type="project" value="UniProtKB-SubCell"/>
</dbReference>
<dbReference type="OMA" id="MISAWID"/>
<protein>
    <recommendedName>
        <fullName evidence="3">Chromo domain-containing protein</fullName>
    </recommendedName>
</protein>
<dbReference type="InterPro" id="IPR016197">
    <property type="entry name" value="Chromo-like_dom_sf"/>
</dbReference>
<dbReference type="PROSITE" id="PS50013">
    <property type="entry name" value="CHROMO_2"/>
    <property type="match status" value="1"/>
</dbReference>
<reference evidence="4" key="2">
    <citation type="submission" date="2020-02" db="EMBL/GenBank/DDBJ databases">
        <title>Esox lucius (northern pike) genome, fEsoLuc1, primary haplotype.</title>
        <authorList>
            <person name="Myers G."/>
            <person name="Karagic N."/>
            <person name="Meyer A."/>
            <person name="Pippel M."/>
            <person name="Reichard M."/>
            <person name="Winkler S."/>
            <person name="Tracey A."/>
            <person name="Sims Y."/>
            <person name="Howe K."/>
            <person name="Rhie A."/>
            <person name="Formenti G."/>
            <person name="Durbin R."/>
            <person name="Fedrigo O."/>
            <person name="Jarvis E.D."/>
        </authorList>
    </citation>
    <scope>NUCLEOTIDE SEQUENCE [LARGE SCALE GENOMIC DNA]</scope>
</reference>
<dbReference type="InParanoid" id="A0A6Q2YF60"/>
<evidence type="ECO:0000313" key="4">
    <source>
        <dbReference type="Ensembl" id="ENSELUP00000064500.2"/>
    </source>
</evidence>
<evidence type="ECO:0000313" key="5">
    <source>
        <dbReference type="Proteomes" id="UP000265140"/>
    </source>
</evidence>
<dbReference type="SMART" id="SM00298">
    <property type="entry name" value="CHROMO"/>
    <property type="match status" value="1"/>
</dbReference>
<gene>
    <name evidence="4" type="primary">FUT4</name>
</gene>
<dbReference type="SUPFAM" id="SSF53098">
    <property type="entry name" value="Ribonuclease H-like"/>
    <property type="match status" value="1"/>
</dbReference>
<reference evidence="4" key="4">
    <citation type="submission" date="2025-09" db="UniProtKB">
        <authorList>
            <consortium name="Ensembl"/>
        </authorList>
    </citation>
    <scope>IDENTIFICATION</scope>
</reference>
<evidence type="ECO:0000256" key="1">
    <source>
        <dbReference type="ARBA" id="ARBA00004123"/>
    </source>
</evidence>
<proteinExistence type="predicted"/>
<feature type="region of interest" description="Disordered" evidence="2">
    <location>
        <begin position="313"/>
        <end position="365"/>
    </location>
</feature>
<dbReference type="Proteomes" id="UP000265140">
    <property type="component" value="Chromosome 17"/>
</dbReference>
<dbReference type="PANTHER" id="PTHR45835">
    <property type="entry name" value="YALI0A06105P"/>
    <property type="match status" value="1"/>
</dbReference>
<dbReference type="InterPro" id="IPR056924">
    <property type="entry name" value="SH3_Tf2-1"/>
</dbReference>
<dbReference type="GO" id="GO:0003676">
    <property type="term" value="F:nucleic acid binding"/>
    <property type="evidence" value="ECO:0007669"/>
    <property type="project" value="InterPro"/>
</dbReference>